<dbReference type="InterPro" id="IPR013551">
    <property type="entry name" value="YicC-like_C"/>
</dbReference>
<dbReference type="GO" id="GO:0016787">
    <property type="term" value="F:hydrolase activity"/>
    <property type="evidence" value="ECO:0007669"/>
    <property type="project" value="UniProtKB-KW"/>
</dbReference>
<dbReference type="InterPro" id="IPR013527">
    <property type="entry name" value="YicC-like_N"/>
</dbReference>
<evidence type="ECO:0000313" key="9">
    <source>
        <dbReference type="Proteomes" id="UP000189933"/>
    </source>
</evidence>
<dbReference type="Proteomes" id="UP000189933">
    <property type="component" value="Unassembled WGS sequence"/>
</dbReference>
<accession>A0A1T4MVU8</accession>
<gene>
    <name evidence="8" type="ORF">SAMN02745885_00727</name>
</gene>
<feature type="domain" description="Endoribonuclease YicC-like N-terminal" evidence="6">
    <location>
        <begin position="2"/>
        <end position="156"/>
    </location>
</feature>
<organism evidence="8 9">
    <name type="scientific">Carboxydocella sporoproducens DSM 16521</name>
    <dbReference type="NCBI Taxonomy" id="1121270"/>
    <lineage>
        <taxon>Bacteria</taxon>
        <taxon>Bacillati</taxon>
        <taxon>Bacillota</taxon>
        <taxon>Clostridia</taxon>
        <taxon>Eubacteriales</taxon>
        <taxon>Clostridiales Family XVI. Incertae Sedis</taxon>
        <taxon>Carboxydocella</taxon>
    </lineage>
</organism>
<keyword evidence="3" id="KW-0255">Endonuclease</keyword>
<reference evidence="9" key="1">
    <citation type="submission" date="2017-02" db="EMBL/GenBank/DDBJ databases">
        <authorList>
            <person name="Varghese N."/>
            <person name="Submissions S."/>
        </authorList>
    </citation>
    <scope>NUCLEOTIDE SEQUENCE [LARGE SCALE GENOMIC DNA]</scope>
    <source>
        <strain evidence="9">DSM 16521</strain>
    </source>
</reference>
<dbReference type="NCBIfam" id="TIGR00255">
    <property type="entry name" value="YicC/YloC family endoribonuclease"/>
    <property type="match status" value="1"/>
</dbReference>
<keyword evidence="2" id="KW-0540">Nuclease</keyword>
<dbReference type="PANTHER" id="PTHR30636:SF3">
    <property type="entry name" value="UPF0701 PROTEIN YICC"/>
    <property type="match status" value="1"/>
</dbReference>
<evidence type="ECO:0000256" key="5">
    <source>
        <dbReference type="ARBA" id="ARBA00035648"/>
    </source>
</evidence>
<dbReference type="AlphaFoldDB" id="A0A1T4MVU8"/>
<dbReference type="GO" id="GO:0004521">
    <property type="term" value="F:RNA endonuclease activity"/>
    <property type="evidence" value="ECO:0007669"/>
    <property type="project" value="InterPro"/>
</dbReference>
<dbReference type="OrthoDB" id="9771229at2"/>
<evidence type="ECO:0000259" key="7">
    <source>
        <dbReference type="Pfam" id="PF08340"/>
    </source>
</evidence>
<feature type="domain" description="Endoribonuclease YicC-like C-terminal" evidence="7">
    <location>
        <begin position="173"/>
        <end position="292"/>
    </location>
</feature>
<sequence length="292" mass="33267">MVKSMTGYGRGEGLGAGKKFTVEMKSVNHRFCEVVVRYPRGWAAIEDKVRSLVQSGVARGRIDVFINIEDTGEEAKGVKVDKGLALAYYNAMRELAGLLGQPLEFDWTQIARWPDVITLDQEEADLEQFWPYLAQAVNIALTNLVRMREQEGAKLVQDLEGKFSDCEHITNRIKERAHLVVEEYRQRLQQRVQQLLGEVPVDEARLAMEIALLAERAAIDEELVRLFSHYQEARLCLKAREPVGRKLDFLVQEMNREANTIGSKAGDLTISKLVVELKTEIEKIREQVQNLE</sequence>
<comment type="similarity">
    <text evidence="5">Belongs to the YicC/YloC family.</text>
</comment>
<evidence type="ECO:0000256" key="2">
    <source>
        <dbReference type="ARBA" id="ARBA00022722"/>
    </source>
</evidence>
<evidence type="ECO:0000256" key="1">
    <source>
        <dbReference type="ARBA" id="ARBA00001968"/>
    </source>
</evidence>
<keyword evidence="4" id="KW-0378">Hydrolase</keyword>
<dbReference type="RefSeq" id="WP_078664833.1">
    <property type="nucleotide sequence ID" value="NZ_FUXM01000005.1"/>
</dbReference>
<protein>
    <submittedName>
        <fullName evidence="8">TIGR00255 family protein</fullName>
    </submittedName>
</protein>
<evidence type="ECO:0000256" key="4">
    <source>
        <dbReference type="ARBA" id="ARBA00022801"/>
    </source>
</evidence>
<evidence type="ECO:0000259" key="6">
    <source>
        <dbReference type="Pfam" id="PF03755"/>
    </source>
</evidence>
<evidence type="ECO:0000313" key="8">
    <source>
        <dbReference type="EMBL" id="SJZ70937.1"/>
    </source>
</evidence>
<keyword evidence="9" id="KW-1185">Reference proteome</keyword>
<evidence type="ECO:0000256" key="3">
    <source>
        <dbReference type="ARBA" id="ARBA00022759"/>
    </source>
</evidence>
<dbReference type="PANTHER" id="PTHR30636">
    <property type="entry name" value="UPF0701 PROTEIN YICC"/>
    <property type="match status" value="1"/>
</dbReference>
<dbReference type="Pfam" id="PF08340">
    <property type="entry name" value="YicC-like_C"/>
    <property type="match status" value="1"/>
</dbReference>
<dbReference type="InterPro" id="IPR005229">
    <property type="entry name" value="YicC/YloC-like"/>
</dbReference>
<comment type="cofactor">
    <cofactor evidence="1">
        <name>a divalent metal cation</name>
        <dbReference type="ChEBI" id="CHEBI:60240"/>
    </cofactor>
</comment>
<dbReference type="EMBL" id="FUXM01000005">
    <property type="protein sequence ID" value="SJZ70937.1"/>
    <property type="molecule type" value="Genomic_DNA"/>
</dbReference>
<proteinExistence type="inferred from homology"/>
<name>A0A1T4MVU8_9FIRM</name>
<dbReference type="Pfam" id="PF03755">
    <property type="entry name" value="YicC-like_N"/>
    <property type="match status" value="1"/>
</dbReference>